<dbReference type="Proteomes" id="UP000014065">
    <property type="component" value="Unassembled WGS sequence"/>
</dbReference>
<dbReference type="AlphaFoldDB" id="S2E5R9"/>
<comment type="caution">
    <text evidence="1">The sequence shown here is derived from an EMBL/GenBank/DDBJ whole genome shotgun (WGS) entry which is preliminary data.</text>
</comment>
<gene>
    <name evidence="1" type="ORF">BG20_I1692</name>
</gene>
<accession>S2E5R9</accession>
<proteinExistence type="predicted"/>
<sequence length="54" mass="6748">MSLKRQENAQKFYSDFFKNLIRIYSDFDEDVKIRQLQNSLKRVFWQNQDFVCCY</sequence>
<protein>
    <submittedName>
        <fullName evidence="1">Uncharacterized protein</fullName>
    </submittedName>
</protein>
<dbReference type="EMBL" id="AHJG01000042">
    <property type="protein sequence ID" value="EPA06520.1"/>
    <property type="molecule type" value="Genomic_DNA"/>
</dbReference>
<reference evidence="1 2" key="1">
    <citation type="journal article" date="2012" name="J. Bacteriol.">
        <title>Genome Sequence of "Candidatus Nitrosoarchaeum limnia" BG20, a Low-Salinity Ammonia-Oxidizing Archaeon from the San Francisco Bay Estuary.</title>
        <authorList>
            <person name="Mosier A.C."/>
            <person name="Allen E.E."/>
            <person name="Kim M."/>
            <person name="Ferriera S."/>
            <person name="Francis C.A."/>
        </authorList>
    </citation>
    <scope>NUCLEOTIDE SEQUENCE [LARGE SCALE GENOMIC DNA]</scope>
    <source>
        <strain evidence="1 2">BG20</strain>
    </source>
</reference>
<evidence type="ECO:0000313" key="1">
    <source>
        <dbReference type="EMBL" id="EPA06520.1"/>
    </source>
</evidence>
<evidence type="ECO:0000313" key="2">
    <source>
        <dbReference type="Proteomes" id="UP000014065"/>
    </source>
</evidence>
<name>S2E5R9_9ARCH</name>
<organism evidence="1 2">
    <name type="scientific">Candidatus Nitrosarchaeum limnium BG20</name>
    <dbReference type="NCBI Taxonomy" id="859192"/>
    <lineage>
        <taxon>Archaea</taxon>
        <taxon>Nitrososphaerota</taxon>
        <taxon>Nitrososphaeria</taxon>
        <taxon>Nitrosopumilales</taxon>
        <taxon>Nitrosopumilaceae</taxon>
        <taxon>Nitrosarchaeum</taxon>
    </lineage>
</organism>
<keyword evidence="2" id="KW-1185">Reference proteome</keyword>